<evidence type="ECO:0000256" key="1">
    <source>
        <dbReference type="ARBA" id="ARBA00022741"/>
    </source>
</evidence>
<dbReference type="NCBIfam" id="TIGR00152">
    <property type="entry name" value="dephospho-CoA kinase"/>
    <property type="match status" value="1"/>
</dbReference>
<comment type="pathway">
    <text evidence="3">Cofactor biosynthesis; coenzyme A biosynthesis; CoA from (R)-pantothenate: step 5/5.</text>
</comment>
<reference evidence="6" key="1">
    <citation type="submission" date="2017-05" db="EMBL/GenBank/DDBJ databases">
        <title>Physiological properties and genetic analysis related to exopolysaccharide production of fresh-water unicellular cyanobacterium Aphanothece sacrum, Suizenji Nori, that has been cultured as a food source in Japan.</title>
        <authorList>
            <person name="Kanesaki Y."/>
            <person name="Yoshikawa S."/>
            <person name="Ohki K."/>
        </authorList>
    </citation>
    <scope>NUCLEOTIDE SEQUENCE [LARGE SCALE GENOMIC DNA]</scope>
    <source>
        <strain evidence="6">FPU1</strain>
    </source>
</reference>
<dbReference type="EC" id="2.7.1.24" evidence="3 4"/>
<evidence type="ECO:0000256" key="3">
    <source>
        <dbReference type="HAMAP-Rule" id="MF_00376"/>
    </source>
</evidence>
<keyword evidence="3" id="KW-0173">Coenzyme A biosynthesis</keyword>
<comment type="caution">
    <text evidence="5">The sequence shown here is derived from an EMBL/GenBank/DDBJ whole genome shotgun (WGS) entry which is preliminary data.</text>
</comment>
<proteinExistence type="inferred from homology"/>
<evidence type="ECO:0000313" key="5">
    <source>
        <dbReference type="EMBL" id="GBF82133.1"/>
    </source>
</evidence>
<comment type="subcellular location">
    <subcellularLocation>
        <location evidence="3">Cytoplasm</location>
    </subcellularLocation>
</comment>
<comment type="function">
    <text evidence="3">Catalyzes the phosphorylation of the 3'-hydroxyl group of dephosphocoenzyme A to form coenzyme A.</text>
</comment>
<dbReference type="UniPathway" id="UPA00241">
    <property type="reaction ID" value="UER00356"/>
</dbReference>
<dbReference type="GO" id="GO:0005737">
    <property type="term" value="C:cytoplasm"/>
    <property type="evidence" value="ECO:0007669"/>
    <property type="project" value="UniProtKB-SubCell"/>
</dbReference>
<dbReference type="CDD" id="cd02022">
    <property type="entry name" value="DPCK"/>
    <property type="match status" value="1"/>
</dbReference>
<keyword evidence="2 3" id="KW-0067">ATP-binding</keyword>
<dbReference type="Gene3D" id="3.40.50.300">
    <property type="entry name" value="P-loop containing nucleotide triphosphate hydrolases"/>
    <property type="match status" value="1"/>
</dbReference>
<dbReference type="InterPro" id="IPR027417">
    <property type="entry name" value="P-loop_NTPase"/>
</dbReference>
<dbReference type="PANTHER" id="PTHR10695">
    <property type="entry name" value="DEPHOSPHO-COA KINASE-RELATED"/>
    <property type="match status" value="1"/>
</dbReference>
<dbReference type="GO" id="GO:0005524">
    <property type="term" value="F:ATP binding"/>
    <property type="evidence" value="ECO:0007669"/>
    <property type="project" value="UniProtKB-UniRule"/>
</dbReference>
<dbReference type="AlphaFoldDB" id="A0A401ILJ9"/>
<sequence length="203" mass="23057">MRRIIGLTGGIATGKTTVSRYLGDTYHLPIFDADIYAREAVNRNSPILTAIFNRYGSSVILGEGELNRQALGDIIFNDSQEKLWLESQIHPYVRHQFEEAIQESESSTIILVIPLLFESNLTHLVTEIWVVSCPYDQQIKRLMTRNNLTEEQAIIRINSQLPLSQKIAAADVVLENDSTLDTLYQQIDQSLINDNIKSLRRQA</sequence>
<accession>A0A401ILJ9</accession>
<comment type="similarity">
    <text evidence="3">Belongs to the CoaE family.</text>
</comment>
<dbReference type="GO" id="GO:0015937">
    <property type="term" value="P:coenzyme A biosynthetic process"/>
    <property type="evidence" value="ECO:0007669"/>
    <property type="project" value="UniProtKB-UniRule"/>
</dbReference>
<dbReference type="Pfam" id="PF01121">
    <property type="entry name" value="CoaE"/>
    <property type="match status" value="1"/>
</dbReference>
<organism evidence="5 6">
    <name type="scientific">Aphanothece sacrum FPU1</name>
    <dbReference type="NCBI Taxonomy" id="1920663"/>
    <lineage>
        <taxon>Bacteria</taxon>
        <taxon>Bacillati</taxon>
        <taxon>Cyanobacteriota</taxon>
        <taxon>Cyanophyceae</taxon>
        <taxon>Oscillatoriophycideae</taxon>
        <taxon>Chroococcales</taxon>
        <taxon>Aphanothecaceae</taxon>
        <taxon>Aphanothece</taxon>
    </lineage>
</organism>
<dbReference type="Proteomes" id="UP000287247">
    <property type="component" value="Unassembled WGS sequence"/>
</dbReference>
<keyword evidence="6" id="KW-1185">Reference proteome</keyword>
<dbReference type="HAMAP" id="MF_00376">
    <property type="entry name" value="Dephospho_CoA_kinase"/>
    <property type="match status" value="1"/>
</dbReference>
<protein>
    <recommendedName>
        <fullName evidence="3 4">Dephospho-CoA kinase</fullName>
        <ecNumber evidence="3 4">2.7.1.24</ecNumber>
    </recommendedName>
    <alternativeName>
        <fullName evidence="3">Dephosphocoenzyme A kinase</fullName>
    </alternativeName>
</protein>
<feature type="binding site" evidence="3">
    <location>
        <begin position="12"/>
        <end position="17"/>
    </location>
    <ligand>
        <name>ATP</name>
        <dbReference type="ChEBI" id="CHEBI:30616"/>
    </ligand>
</feature>
<gene>
    <name evidence="3" type="primary">coaE</name>
    <name evidence="5" type="ORF">AsFPU1_3560</name>
</gene>
<dbReference type="InterPro" id="IPR001977">
    <property type="entry name" value="Depp_CoAkinase"/>
</dbReference>
<dbReference type="SUPFAM" id="SSF52540">
    <property type="entry name" value="P-loop containing nucleoside triphosphate hydrolases"/>
    <property type="match status" value="1"/>
</dbReference>
<evidence type="ECO:0000256" key="2">
    <source>
        <dbReference type="ARBA" id="ARBA00022840"/>
    </source>
</evidence>
<name>A0A401ILJ9_APHSA</name>
<evidence type="ECO:0000256" key="4">
    <source>
        <dbReference type="NCBIfam" id="TIGR00152"/>
    </source>
</evidence>
<keyword evidence="3" id="KW-0808">Transferase</keyword>
<keyword evidence="3 5" id="KW-0418">Kinase</keyword>
<keyword evidence="3" id="KW-0963">Cytoplasm</keyword>
<dbReference type="GO" id="GO:0004140">
    <property type="term" value="F:dephospho-CoA kinase activity"/>
    <property type="evidence" value="ECO:0007669"/>
    <property type="project" value="UniProtKB-UniRule"/>
</dbReference>
<comment type="catalytic activity">
    <reaction evidence="3">
        <text>3'-dephospho-CoA + ATP = ADP + CoA + H(+)</text>
        <dbReference type="Rhea" id="RHEA:18245"/>
        <dbReference type="ChEBI" id="CHEBI:15378"/>
        <dbReference type="ChEBI" id="CHEBI:30616"/>
        <dbReference type="ChEBI" id="CHEBI:57287"/>
        <dbReference type="ChEBI" id="CHEBI:57328"/>
        <dbReference type="ChEBI" id="CHEBI:456216"/>
        <dbReference type="EC" id="2.7.1.24"/>
    </reaction>
</comment>
<dbReference type="PROSITE" id="PS51219">
    <property type="entry name" value="DPCK"/>
    <property type="match status" value="1"/>
</dbReference>
<keyword evidence="1 3" id="KW-0547">Nucleotide-binding</keyword>
<evidence type="ECO:0000313" key="6">
    <source>
        <dbReference type="Proteomes" id="UP000287247"/>
    </source>
</evidence>
<dbReference type="PANTHER" id="PTHR10695:SF46">
    <property type="entry name" value="BIFUNCTIONAL COENZYME A SYNTHASE-RELATED"/>
    <property type="match status" value="1"/>
</dbReference>
<dbReference type="EMBL" id="BDQK01000016">
    <property type="protein sequence ID" value="GBF82133.1"/>
    <property type="molecule type" value="Genomic_DNA"/>
</dbReference>